<dbReference type="Gene3D" id="1.10.10.10">
    <property type="entry name" value="Winged helix-like DNA-binding domain superfamily/Winged helix DNA-binding domain"/>
    <property type="match status" value="1"/>
</dbReference>
<protein>
    <recommendedName>
        <fullName evidence="6">Bifunctional ligase/repressor BirA</fullName>
    </recommendedName>
    <alternativeName>
        <fullName evidence="6">Biotin operon repressor</fullName>
    </alternativeName>
    <alternativeName>
        <fullName evidence="6">Biotin--[acetyl-CoA-carboxylase] ligase</fullName>
        <ecNumber evidence="6">6.3.4.15</ecNumber>
    </alternativeName>
    <alternativeName>
        <fullName evidence="6">Biotin--protein ligase</fullName>
    </alternativeName>
    <alternativeName>
        <fullName evidence="6">Biotin-[acetyl-CoA carboxylase] synthetase</fullName>
    </alternativeName>
</protein>
<feature type="binding site" evidence="6">
    <location>
        <begin position="116"/>
        <end position="118"/>
    </location>
    <ligand>
        <name>biotin</name>
        <dbReference type="ChEBI" id="CHEBI:57586"/>
    </ligand>
</feature>
<evidence type="ECO:0000259" key="8">
    <source>
        <dbReference type="PROSITE" id="PS51733"/>
    </source>
</evidence>
<evidence type="ECO:0000256" key="7">
    <source>
        <dbReference type="SAM" id="Phobius"/>
    </source>
</evidence>
<keyword evidence="3 6" id="KW-0067">ATP-binding</keyword>
<dbReference type="GO" id="GO:0005737">
    <property type="term" value="C:cytoplasm"/>
    <property type="evidence" value="ECO:0007669"/>
    <property type="project" value="TreeGrafter"/>
</dbReference>
<keyword evidence="7" id="KW-0812">Transmembrane</keyword>
<dbReference type="SUPFAM" id="SSF50037">
    <property type="entry name" value="C-terminal domain of transcriptional repressors"/>
    <property type="match status" value="1"/>
</dbReference>
<dbReference type="GO" id="GO:0006355">
    <property type="term" value="P:regulation of DNA-templated transcription"/>
    <property type="evidence" value="ECO:0007669"/>
    <property type="project" value="UniProtKB-UniRule"/>
</dbReference>
<dbReference type="InterPro" id="IPR030855">
    <property type="entry name" value="Bifunct_BirA"/>
</dbReference>
<dbReference type="PROSITE" id="PS51733">
    <property type="entry name" value="BPL_LPL_CATALYTIC"/>
    <property type="match status" value="1"/>
</dbReference>
<dbReference type="GO" id="GO:0004077">
    <property type="term" value="F:biotin--[biotin carboxyl-carrier protein] ligase activity"/>
    <property type="evidence" value="ECO:0007669"/>
    <property type="project" value="UniProtKB-UniRule"/>
</dbReference>
<dbReference type="NCBIfam" id="TIGR00121">
    <property type="entry name" value="birA_ligase"/>
    <property type="match status" value="1"/>
</dbReference>
<keyword evidence="6" id="KW-0804">Transcription</keyword>
<dbReference type="Proteomes" id="UP000535589">
    <property type="component" value="Unassembled WGS sequence"/>
</dbReference>
<dbReference type="HAMAP" id="MF_00978">
    <property type="entry name" value="Bifunct_BirA"/>
    <property type="match status" value="1"/>
</dbReference>
<proteinExistence type="inferred from homology"/>
<comment type="caution">
    <text evidence="9">The sequence shown here is derived from an EMBL/GenBank/DDBJ whole genome shotgun (WGS) entry which is preliminary data.</text>
</comment>
<keyword evidence="7" id="KW-0472">Membrane</keyword>
<keyword evidence="10" id="KW-1185">Reference proteome</keyword>
<gene>
    <name evidence="6 9" type="primary">birA</name>
    <name evidence="9" type="ORF">HGP28_16550</name>
</gene>
<dbReference type="SUPFAM" id="SSF46785">
    <property type="entry name" value="Winged helix' DNA-binding domain"/>
    <property type="match status" value="1"/>
</dbReference>
<evidence type="ECO:0000256" key="3">
    <source>
        <dbReference type="ARBA" id="ARBA00022840"/>
    </source>
</evidence>
<keyword evidence="7" id="KW-1133">Transmembrane helix</keyword>
<evidence type="ECO:0000256" key="2">
    <source>
        <dbReference type="ARBA" id="ARBA00022741"/>
    </source>
</evidence>
<dbReference type="InterPro" id="IPR036390">
    <property type="entry name" value="WH_DNA-bd_sf"/>
</dbReference>
<dbReference type="GO" id="GO:0003677">
    <property type="term" value="F:DNA binding"/>
    <property type="evidence" value="ECO:0007669"/>
    <property type="project" value="UniProtKB-UniRule"/>
</dbReference>
<evidence type="ECO:0000256" key="1">
    <source>
        <dbReference type="ARBA" id="ARBA00022598"/>
    </source>
</evidence>
<dbReference type="AlphaFoldDB" id="A0A7X8YIK0"/>
<dbReference type="Pfam" id="PF02237">
    <property type="entry name" value="BPL_C"/>
    <property type="match status" value="1"/>
</dbReference>
<evidence type="ECO:0000256" key="4">
    <source>
        <dbReference type="ARBA" id="ARBA00023267"/>
    </source>
</evidence>
<dbReference type="Gene3D" id="3.30.930.10">
    <property type="entry name" value="Bira Bifunctional Protein, Domain 2"/>
    <property type="match status" value="1"/>
</dbReference>
<dbReference type="GO" id="GO:0005524">
    <property type="term" value="F:ATP binding"/>
    <property type="evidence" value="ECO:0007669"/>
    <property type="project" value="UniProtKB-UniRule"/>
</dbReference>
<comment type="similarity">
    <text evidence="6">Belongs to the biotin--protein ligase family.</text>
</comment>
<feature type="domain" description="BPL/LPL catalytic" evidence="8">
    <location>
        <begin position="66"/>
        <end position="253"/>
    </location>
</feature>
<dbReference type="InterPro" id="IPR004408">
    <property type="entry name" value="Biotin_CoA_COase_ligase"/>
</dbReference>
<dbReference type="SUPFAM" id="SSF55681">
    <property type="entry name" value="Class II aaRS and biotin synthetases"/>
    <property type="match status" value="1"/>
</dbReference>
<dbReference type="EMBL" id="JABAIK010000021">
    <property type="protein sequence ID" value="NLS14482.1"/>
    <property type="molecule type" value="Genomic_DNA"/>
</dbReference>
<dbReference type="CDD" id="cd16442">
    <property type="entry name" value="BPL"/>
    <property type="match status" value="1"/>
</dbReference>
<keyword evidence="1 6" id="KW-0436">Ligase</keyword>
<evidence type="ECO:0000256" key="5">
    <source>
        <dbReference type="ARBA" id="ARBA00047846"/>
    </source>
</evidence>
<accession>A0A7X8YIK0</accession>
<evidence type="ECO:0000313" key="10">
    <source>
        <dbReference type="Proteomes" id="UP000535589"/>
    </source>
</evidence>
<evidence type="ECO:0000256" key="6">
    <source>
        <dbReference type="HAMAP-Rule" id="MF_00978"/>
    </source>
</evidence>
<dbReference type="FunFam" id="3.30.930.10:FF:000050">
    <property type="entry name" value="Bifunctional ligase/repressor BirA"/>
    <property type="match status" value="1"/>
</dbReference>
<keyword evidence="6" id="KW-0805">Transcription regulation</keyword>
<dbReference type="NCBIfam" id="NF008847">
    <property type="entry name" value="PRK11886.1-2"/>
    <property type="match status" value="1"/>
</dbReference>
<organism evidence="9 10">
    <name type="scientific">Vibrio agarilyticus</name>
    <dbReference type="NCBI Taxonomy" id="2726741"/>
    <lineage>
        <taxon>Bacteria</taxon>
        <taxon>Pseudomonadati</taxon>
        <taxon>Pseudomonadota</taxon>
        <taxon>Gammaproteobacteria</taxon>
        <taxon>Vibrionales</taxon>
        <taxon>Vibrionaceae</taxon>
        <taxon>Vibrio</taxon>
    </lineage>
</organism>
<keyword evidence="6" id="KW-0238">DNA-binding</keyword>
<feature type="binding site" evidence="6">
    <location>
        <position position="112"/>
    </location>
    <ligand>
        <name>biotin</name>
        <dbReference type="ChEBI" id="CHEBI:57586"/>
    </ligand>
</feature>
<dbReference type="InterPro" id="IPR045864">
    <property type="entry name" value="aa-tRNA-synth_II/BPL/LPL"/>
</dbReference>
<comment type="function">
    <text evidence="6">Acts both as a biotin--[acetyl-CoA-carboxylase] ligase and a biotin-operon repressor. In the presence of ATP, BirA activates biotin to form the BirA-biotinyl-5'-adenylate (BirA-bio-5'-AMP or holoBirA) complex. HoloBirA can either transfer the biotinyl moiety to the biotin carboxyl carrier protein (BCCP) subunit of acetyl-CoA carboxylase, or bind to the biotin operator site and inhibit transcription of the operon.</text>
</comment>
<name>A0A7X8YIK0_9VIBR</name>
<dbReference type="PANTHER" id="PTHR12835:SF5">
    <property type="entry name" value="BIOTIN--PROTEIN LIGASE"/>
    <property type="match status" value="1"/>
</dbReference>
<keyword evidence="6" id="KW-0678">Repressor</keyword>
<evidence type="ECO:0000313" key="9">
    <source>
        <dbReference type="EMBL" id="NLS14482.1"/>
    </source>
</evidence>
<sequence>MKRDNRVKLHILHRLAGGGFVSGETLGLELGISRAAIAKQIGGLADWGVDVYRIPGRGYQLAAPIQLLDEATIANGLTTPVTLVPVIDSTNQYLLDQVTNLSSGALCVAEYQTQGRGRRGRQWLSPFGSNLYMSMYWRLDAGMAAAMGLSLVVGIAAVEALESLGFAGIKLKWPNDIYYQDKKLAGILVEMSGQAGGAAHLVIGMGLNIAMNDTQGVIDQPWTALSQFEHEVDRNTLVIALANAWQHALTEYELQGMTPFVDKWARLDNFLGRHVKLIMGPREVQGVVKGIDVQGGIVLDTPMGEQSFVGGEISLRKV</sequence>
<dbReference type="EC" id="6.3.4.15" evidence="6"/>
<feature type="DNA-binding region" description="H-T-H motif" evidence="6">
    <location>
        <begin position="23"/>
        <end position="42"/>
    </location>
</feature>
<dbReference type="Pfam" id="PF08279">
    <property type="entry name" value="HTH_11"/>
    <property type="match status" value="1"/>
</dbReference>
<dbReference type="InterPro" id="IPR036388">
    <property type="entry name" value="WH-like_DNA-bd_sf"/>
</dbReference>
<comment type="catalytic activity">
    <reaction evidence="5 6">
        <text>biotin + L-lysyl-[protein] + ATP = N(6)-biotinyl-L-lysyl-[protein] + AMP + diphosphate + H(+)</text>
        <dbReference type="Rhea" id="RHEA:11756"/>
        <dbReference type="Rhea" id="RHEA-COMP:9752"/>
        <dbReference type="Rhea" id="RHEA-COMP:10505"/>
        <dbReference type="ChEBI" id="CHEBI:15378"/>
        <dbReference type="ChEBI" id="CHEBI:29969"/>
        <dbReference type="ChEBI" id="CHEBI:30616"/>
        <dbReference type="ChEBI" id="CHEBI:33019"/>
        <dbReference type="ChEBI" id="CHEBI:57586"/>
        <dbReference type="ChEBI" id="CHEBI:83144"/>
        <dbReference type="ChEBI" id="CHEBI:456215"/>
        <dbReference type="EC" id="6.3.4.15"/>
    </reaction>
</comment>
<keyword evidence="4 6" id="KW-0092">Biotin</keyword>
<keyword evidence="2 6" id="KW-0547">Nucleotide-binding</keyword>
<dbReference type="InterPro" id="IPR003142">
    <property type="entry name" value="BPL_C"/>
</dbReference>
<dbReference type="Gene3D" id="2.30.30.100">
    <property type="match status" value="1"/>
</dbReference>
<dbReference type="RefSeq" id="WP_168837576.1">
    <property type="nucleotide sequence ID" value="NZ_JABAIK010000021.1"/>
</dbReference>
<dbReference type="PANTHER" id="PTHR12835">
    <property type="entry name" value="BIOTIN PROTEIN LIGASE"/>
    <property type="match status" value="1"/>
</dbReference>
<dbReference type="InterPro" id="IPR013196">
    <property type="entry name" value="HTH_11"/>
</dbReference>
<dbReference type="InterPro" id="IPR008988">
    <property type="entry name" value="Transcriptional_repressor_C"/>
</dbReference>
<feature type="binding site" evidence="6">
    <location>
        <position position="183"/>
    </location>
    <ligand>
        <name>biotin</name>
        <dbReference type="ChEBI" id="CHEBI:57586"/>
    </ligand>
</feature>
<dbReference type="InterPro" id="IPR004143">
    <property type="entry name" value="BPL_LPL_catalytic"/>
</dbReference>
<feature type="transmembrane region" description="Helical" evidence="7">
    <location>
        <begin position="141"/>
        <end position="161"/>
    </location>
</feature>
<feature type="binding site" evidence="6">
    <location>
        <begin position="89"/>
        <end position="91"/>
    </location>
    <ligand>
        <name>biotin</name>
        <dbReference type="ChEBI" id="CHEBI:57586"/>
    </ligand>
</feature>
<reference evidence="9 10" key="1">
    <citation type="submission" date="2020-04" db="EMBL/GenBank/DDBJ databases">
        <title>Vibrio sp. SM6, a novel species isolated from seawater.</title>
        <authorList>
            <person name="Wang X."/>
        </authorList>
    </citation>
    <scope>NUCLEOTIDE SEQUENCE [LARGE SCALE GENOMIC DNA]</scope>
    <source>
        <strain evidence="9 10">SM6</strain>
    </source>
</reference>
<dbReference type="Pfam" id="PF03099">
    <property type="entry name" value="BPL_LplA_LipB"/>
    <property type="match status" value="1"/>
</dbReference>